<accession>A0A1F5NWB6</accession>
<feature type="transmembrane region" description="Helical" evidence="5">
    <location>
        <begin position="249"/>
        <end position="266"/>
    </location>
</feature>
<evidence type="ECO:0000256" key="4">
    <source>
        <dbReference type="ARBA" id="ARBA00023136"/>
    </source>
</evidence>
<feature type="domain" description="O-antigen ligase-related" evidence="6">
    <location>
        <begin position="234"/>
        <end position="373"/>
    </location>
</feature>
<keyword evidence="4 5" id="KW-0472">Membrane</keyword>
<keyword evidence="3 5" id="KW-1133">Transmembrane helix</keyword>
<evidence type="ECO:0000256" key="3">
    <source>
        <dbReference type="ARBA" id="ARBA00022989"/>
    </source>
</evidence>
<evidence type="ECO:0000313" key="8">
    <source>
        <dbReference type="Proteomes" id="UP000178892"/>
    </source>
</evidence>
<feature type="transmembrane region" description="Helical" evidence="5">
    <location>
        <begin position="356"/>
        <end position="377"/>
    </location>
</feature>
<feature type="transmembrane region" description="Helical" evidence="5">
    <location>
        <begin position="195"/>
        <end position="214"/>
    </location>
</feature>
<feature type="transmembrane region" description="Helical" evidence="5">
    <location>
        <begin position="39"/>
        <end position="61"/>
    </location>
</feature>
<evidence type="ECO:0000256" key="5">
    <source>
        <dbReference type="SAM" id="Phobius"/>
    </source>
</evidence>
<dbReference type="AlphaFoldDB" id="A0A1F5NWB6"/>
<sequence length="437" mass="49896">MFHKRFHEILFWIFLFLIPIQTRILYLPEKAYIDWYFNYHLAFFLYLSDLVFFACFLSWLIVSRETNLTWKHIFGHFLAYISLIFITLFHVKHLDLGLYQAIKWLELIMVLVYMSNIKDRRFINVSLGIILISGVLQAGLGITQFHVKHSLGLDFAGEYIAPIGTPGLATIDELSVKHPPVKHIRAYGTMPHPNVLAGFLVFSLIISYYFVSRLPAGQAGETSKHLKWLVSCGTLVLILGIFFTFSRIGWLATGLVILGFLAFNGFTWNKRALALISGVLVVSGGIILFGYLNLLVSRGTESMNTSSIILRETYNQQGMELIKKYPILGVGVGNYVPAIREMFRLPPWQYQPAHNIYIFMAAELGILGLALFLIILFEIIRPVWYKKKQLLPFTLLLAAAVFLLIGLFDHYPLTIQQGRLTFFTILGFLLAQKNLES</sequence>
<feature type="transmembrane region" description="Helical" evidence="5">
    <location>
        <begin position="122"/>
        <end position="142"/>
    </location>
</feature>
<dbReference type="Pfam" id="PF04932">
    <property type="entry name" value="Wzy_C"/>
    <property type="match status" value="1"/>
</dbReference>
<comment type="caution">
    <text evidence="7">The sequence shown here is derived from an EMBL/GenBank/DDBJ whole genome shotgun (WGS) entry which is preliminary data.</text>
</comment>
<comment type="subcellular location">
    <subcellularLocation>
        <location evidence="1">Membrane</location>
        <topology evidence="1">Multi-pass membrane protein</topology>
    </subcellularLocation>
</comment>
<keyword evidence="2 5" id="KW-0812">Transmembrane</keyword>
<dbReference type="InterPro" id="IPR051533">
    <property type="entry name" value="WaaL-like"/>
</dbReference>
<evidence type="ECO:0000256" key="1">
    <source>
        <dbReference type="ARBA" id="ARBA00004141"/>
    </source>
</evidence>
<dbReference type="Proteomes" id="UP000178892">
    <property type="component" value="Unassembled WGS sequence"/>
</dbReference>
<dbReference type="GO" id="GO:0016020">
    <property type="term" value="C:membrane"/>
    <property type="evidence" value="ECO:0007669"/>
    <property type="project" value="UniProtKB-SubCell"/>
</dbReference>
<gene>
    <name evidence="7" type="ORF">A2720_00290</name>
</gene>
<dbReference type="InterPro" id="IPR007016">
    <property type="entry name" value="O-antigen_ligase-rel_domated"/>
</dbReference>
<name>A0A1F5NWB6_9BACT</name>
<feature type="transmembrane region" description="Helical" evidence="5">
    <location>
        <begin position="226"/>
        <end position="243"/>
    </location>
</feature>
<protein>
    <recommendedName>
        <fullName evidence="6">O-antigen ligase-related domain-containing protein</fullName>
    </recommendedName>
</protein>
<proteinExistence type="predicted"/>
<evidence type="ECO:0000256" key="2">
    <source>
        <dbReference type="ARBA" id="ARBA00022692"/>
    </source>
</evidence>
<evidence type="ECO:0000313" key="7">
    <source>
        <dbReference type="EMBL" id="OGE81812.1"/>
    </source>
</evidence>
<dbReference type="EMBL" id="MFEL01000004">
    <property type="protein sequence ID" value="OGE81812.1"/>
    <property type="molecule type" value="Genomic_DNA"/>
</dbReference>
<organism evidence="7 8">
    <name type="scientific">Candidatus Doudnabacteria bacterium RIFCSPHIGHO2_01_FULL_46_24</name>
    <dbReference type="NCBI Taxonomy" id="1817825"/>
    <lineage>
        <taxon>Bacteria</taxon>
        <taxon>Candidatus Doudnaibacteriota</taxon>
    </lineage>
</organism>
<dbReference type="PANTHER" id="PTHR37422:SF23">
    <property type="entry name" value="TEICHURONIC ACID BIOSYNTHESIS PROTEIN TUAE"/>
    <property type="match status" value="1"/>
</dbReference>
<feature type="transmembrane region" description="Helical" evidence="5">
    <location>
        <begin position="389"/>
        <end position="408"/>
    </location>
</feature>
<feature type="transmembrane region" description="Helical" evidence="5">
    <location>
        <begin position="73"/>
        <end position="91"/>
    </location>
</feature>
<reference evidence="7 8" key="1">
    <citation type="journal article" date="2016" name="Nat. Commun.">
        <title>Thousands of microbial genomes shed light on interconnected biogeochemical processes in an aquifer system.</title>
        <authorList>
            <person name="Anantharaman K."/>
            <person name="Brown C.T."/>
            <person name="Hug L.A."/>
            <person name="Sharon I."/>
            <person name="Castelle C.J."/>
            <person name="Probst A.J."/>
            <person name="Thomas B.C."/>
            <person name="Singh A."/>
            <person name="Wilkins M.J."/>
            <person name="Karaoz U."/>
            <person name="Brodie E.L."/>
            <person name="Williams K.H."/>
            <person name="Hubbard S.S."/>
            <person name="Banfield J.F."/>
        </authorList>
    </citation>
    <scope>NUCLEOTIDE SEQUENCE [LARGE SCALE GENOMIC DNA]</scope>
</reference>
<feature type="transmembrane region" description="Helical" evidence="5">
    <location>
        <begin position="273"/>
        <end position="294"/>
    </location>
</feature>
<evidence type="ECO:0000259" key="6">
    <source>
        <dbReference type="Pfam" id="PF04932"/>
    </source>
</evidence>
<feature type="transmembrane region" description="Helical" evidence="5">
    <location>
        <begin position="97"/>
        <end position="115"/>
    </location>
</feature>
<dbReference type="PANTHER" id="PTHR37422">
    <property type="entry name" value="TEICHURONIC ACID BIOSYNTHESIS PROTEIN TUAE"/>
    <property type="match status" value="1"/>
</dbReference>
<feature type="transmembrane region" description="Helical" evidence="5">
    <location>
        <begin position="9"/>
        <end position="27"/>
    </location>
</feature>
<dbReference type="STRING" id="1817825.A2720_00290"/>